<reference evidence="1 2" key="1">
    <citation type="submission" date="2024-01" db="EMBL/GenBank/DDBJ databases">
        <title>The genome of the rayed Mediterranean limpet Patella caerulea (Linnaeus, 1758).</title>
        <authorList>
            <person name="Anh-Thu Weber A."/>
            <person name="Halstead-Nussloch G."/>
        </authorList>
    </citation>
    <scope>NUCLEOTIDE SEQUENCE [LARGE SCALE GENOMIC DNA]</scope>
    <source>
        <strain evidence="1">AATW-2023a</strain>
        <tissue evidence="1">Whole specimen</tissue>
    </source>
</reference>
<comment type="caution">
    <text evidence="1">The sequence shown here is derived from an EMBL/GenBank/DDBJ whole genome shotgun (WGS) entry which is preliminary data.</text>
</comment>
<sequence>MGYIYSSHGFISVFQQVLIIQIVIVHIKPTSSSFSEDCPCPSDSAMWIHDFKILCHSFPKEFMDMFKNRLRPNHSLHQEAIRILCYSIREVCKTPTAKEIHVIASKFVSKYKDSLSDCILGRIIGKGYASVMSSIVDRLNNRNRSKSIEPGISDNLSKNYGCVQWSLDNEDEEHCQEMKDWMKKEHIKSKTNSCSSTISEYMLATYGLQRKMINDGATIEQIQEEFPHLFVKRYLIEHFNKLTAAELENYVNEKKKLSILYFLRRERSPTVKKELAEMDAYVKESYNHFKLIGFIKVVMAYCKEESPLEFYQLT</sequence>
<dbReference type="PANTHER" id="PTHR31025">
    <property type="entry name" value="SI:CH211-196P9.1-RELATED"/>
    <property type="match status" value="1"/>
</dbReference>
<dbReference type="Proteomes" id="UP001347796">
    <property type="component" value="Unassembled WGS sequence"/>
</dbReference>
<gene>
    <name evidence="1" type="ORF">SNE40_016547</name>
</gene>
<dbReference type="EMBL" id="JAZGQO010000011">
    <property type="protein sequence ID" value="KAK6173006.1"/>
    <property type="molecule type" value="Genomic_DNA"/>
</dbReference>
<proteinExistence type="predicted"/>
<dbReference type="AlphaFoldDB" id="A0AAN8PJG5"/>
<organism evidence="1 2">
    <name type="scientific">Patella caerulea</name>
    <name type="common">Rayed Mediterranean limpet</name>
    <dbReference type="NCBI Taxonomy" id="87958"/>
    <lineage>
        <taxon>Eukaryota</taxon>
        <taxon>Metazoa</taxon>
        <taxon>Spiralia</taxon>
        <taxon>Lophotrochozoa</taxon>
        <taxon>Mollusca</taxon>
        <taxon>Gastropoda</taxon>
        <taxon>Patellogastropoda</taxon>
        <taxon>Patelloidea</taxon>
        <taxon>Patellidae</taxon>
        <taxon>Patella</taxon>
    </lineage>
</organism>
<protein>
    <submittedName>
        <fullName evidence="1">Uncharacterized protein</fullName>
    </submittedName>
</protein>
<name>A0AAN8PJG5_PATCE</name>
<evidence type="ECO:0000313" key="1">
    <source>
        <dbReference type="EMBL" id="KAK6173006.1"/>
    </source>
</evidence>
<accession>A0AAN8PJG5</accession>
<keyword evidence="2" id="KW-1185">Reference proteome</keyword>
<dbReference type="PANTHER" id="PTHR31025:SF22">
    <property type="entry name" value="IP13529P"/>
    <property type="match status" value="1"/>
</dbReference>
<evidence type="ECO:0000313" key="2">
    <source>
        <dbReference type="Proteomes" id="UP001347796"/>
    </source>
</evidence>